<dbReference type="Pfam" id="PF08402">
    <property type="entry name" value="TOBE_2"/>
    <property type="match status" value="1"/>
</dbReference>
<dbReference type="PROSITE" id="PS00211">
    <property type="entry name" value="ABC_TRANSPORTER_1"/>
    <property type="match status" value="1"/>
</dbReference>
<dbReference type="GO" id="GO:0043190">
    <property type="term" value="C:ATP-binding cassette (ABC) transporter complex"/>
    <property type="evidence" value="ECO:0007669"/>
    <property type="project" value="InterPro"/>
</dbReference>
<dbReference type="EC" id="7.6.2.11" evidence="7"/>
<dbReference type="Gene3D" id="3.40.50.300">
    <property type="entry name" value="P-loop containing nucleotide triphosphate hydrolases"/>
    <property type="match status" value="1"/>
</dbReference>
<comment type="function">
    <text evidence="7">Part of the ABC transporter complex PotABCD involved in spermidine/putrescine import. Responsible for energy coupling to the transport system.</text>
</comment>
<dbReference type="SUPFAM" id="SSF50331">
    <property type="entry name" value="MOP-like"/>
    <property type="match status" value="1"/>
</dbReference>
<reference evidence="9" key="2">
    <citation type="submission" date="2020-09" db="EMBL/GenBank/DDBJ databases">
        <authorList>
            <person name="Sun Q."/>
            <person name="Sedlacek I."/>
        </authorList>
    </citation>
    <scope>NUCLEOTIDE SEQUENCE</scope>
    <source>
        <strain evidence="9">CCM 7897</strain>
    </source>
</reference>
<feature type="domain" description="ABC transporter" evidence="8">
    <location>
        <begin position="3"/>
        <end position="234"/>
    </location>
</feature>
<dbReference type="InterPro" id="IPR008995">
    <property type="entry name" value="Mo/tungstate-bd_C_term_dom"/>
</dbReference>
<dbReference type="InterPro" id="IPR005893">
    <property type="entry name" value="PotA-like"/>
</dbReference>
<dbReference type="InterPro" id="IPR013611">
    <property type="entry name" value="Transp-assoc_OB_typ2"/>
</dbReference>
<dbReference type="InterPro" id="IPR003593">
    <property type="entry name" value="AAA+_ATPase"/>
</dbReference>
<dbReference type="Pfam" id="PF00005">
    <property type="entry name" value="ABC_tran"/>
    <property type="match status" value="1"/>
</dbReference>
<evidence type="ECO:0000256" key="2">
    <source>
        <dbReference type="ARBA" id="ARBA00022475"/>
    </source>
</evidence>
<evidence type="ECO:0000256" key="5">
    <source>
        <dbReference type="ARBA" id="ARBA00022967"/>
    </source>
</evidence>
<dbReference type="EMBL" id="BMCT01000001">
    <property type="protein sequence ID" value="GGF50516.1"/>
    <property type="molecule type" value="Genomic_DNA"/>
</dbReference>
<dbReference type="GO" id="GO:0005524">
    <property type="term" value="F:ATP binding"/>
    <property type="evidence" value="ECO:0007669"/>
    <property type="project" value="UniProtKB-KW"/>
</dbReference>
<comment type="similarity">
    <text evidence="7">Belongs to the ABC transporter superfamily. Spermidine/putrescine importer (TC 3.A.1.11.1) family.</text>
</comment>
<keyword evidence="4 7" id="KW-0067">ATP-binding</keyword>
<keyword evidence="5 7" id="KW-1278">Translocase</keyword>
<sequence length="359" mass="39211">MYLKVDSLEKRYGAFDPSVSNLSFSLAQGELLGLLGPSGCGKTTTLRMISGMVAATSGRILVGGHDVTGLPTYRRNMGVMFQSYALFPHMTVAENVAFGLEMRKHSKHEIAKRVESALAMVRLNGVGDRKPRQLSGGQQQRVALARALVFEPDILLLDEPLSNLDAKLRDDMRNEIREIQQRLRMTTIFVTHDQTEAMAICDRIVVMNKGRLEQIGTPHEIYETPATPMVADFVGRINRLKGTWRSDGAIDINGSMTIRASRPGARGAPVLVMVRPHRIGLVASGSAIPSAEHENVLAGTIRQVTYIGDTLQYSVEAAGARILVEKATTSAGDPFQSGAEVLLHWSEQDTLTFAADGER</sequence>
<comment type="catalytic activity">
    <reaction evidence="7">
        <text>ATP + H2O + polyamine-[polyamine-binding protein]Side 1 = ADP + phosphate + polyamineSide 2 + [polyamine-binding protein]Side 1.</text>
        <dbReference type="EC" id="7.6.2.11"/>
    </reaction>
</comment>
<keyword evidence="3 7" id="KW-0547">Nucleotide-binding</keyword>
<comment type="subunit">
    <text evidence="7">The complex is composed of two ATP-binding proteins (PotA), two transmembrane proteins (PotB and PotC) and a solute-binding protein (PotD).</text>
</comment>
<dbReference type="PROSITE" id="PS50893">
    <property type="entry name" value="ABC_TRANSPORTER_2"/>
    <property type="match status" value="1"/>
</dbReference>
<dbReference type="PANTHER" id="PTHR42781">
    <property type="entry name" value="SPERMIDINE/PUTRESCINE IMPORT ATP-BINDING PROTEIN POTA"/>
    <property type="match status" value="1"/>
</dbReference>
<evidence type="ECO:0000256" key="1">
    <source>
        <dbReference type="ARBA" id="ARBA00022448"/>
    </source>
</evidence>
<dbReference type="Gene3D" id="2.40.50.100">
    <property type="match status" value="1"/>
</dbReference>
<keyword evidence="2 7" id="KW-1003">Cell membrane</keyword>
<proteinExistence type="inferred from homology"/>
<reference evidence="9" key="1">
    <citation type="journal article" date="2014" name="Int. J. Syst. Evol. Microbiol.">
        <title>Complete genome sequence of Corynebacterium casei LMG S-19264T (=DSM 44701T), isolated from a smear-ripened cheese.</title>
        <authorList>
            <consortium name="US DOE Joint Genome Institute (JGI-PGF)"/>
            <person name="Walter F."/>
            <person name="Albersmeier A."/>
            <person name="Kalinowski J."/>
            <person name="Ruckert C."/>
        </authorList>
    </citation>
    <scope>NUCLEOTIDE SEQUENCE</scope>
    <source>
        <strain evidence="9">CCM 7897</strain>
    </source>
</reference>
<keyword evidence="1 7" id="KW-0813">Transport</keyword>
<dbReference type="InterPro" id="IPR027417">
    <property type="entry name" value="P-loop_NTPase"/>
</dbReference>
<dbReference type="AlphaFoldDB" id="A0A917F671"/>
<evidence type="ECO:0000313" key="9">
    <source>
        <dbReference type="EMBL" id="GGF50516.1"/>
    </source>
</evidence>
<dbReference type="GO" id="GO:0016887">
    <property type="term" value="F:ATP hydrolysis activity"/>
    <property type="evidence" value="ECO:0007669"/>
    <property type="project" value="InterPro"/>
</dbReference>
<evidence type="ECO:0000256" key="4">
    <source>
        <dbReference type="ARBA" id="ARBA00022840"/>
    </source>
</evidence>
<gene>
    <name evidence="7" type="primary">potA</name>
    <name evidence="9" type="ORF">GCM10007301_07380</name>
</gene>
<evidence type="ECO:0000313" key="10">
    <source>
        <dbReference type="Proteomes" id="UP000606044"/>
    </source>
</evidence>
<dbReference type="FunFam" id="3.40.50.300:FF:000425">
    <property type="entry name" value="Probable ABC transporter, ATP-binding subunit"/>
    <property type="match status" value="1"/>
</dbReference>
<evidence type="ECO:0000256" key="6">
    <source>
        <dbReference type="ARBA" id="ARBA00023136"/>
    </source>
</evidence>
<dbReference type="SMART" id="SM00382">
    <property type="entry name" value="AAA"/>
    <property type="match status" value="1"/>
</dbReference>
<accession>A0A917F671</accession>
<dbReference type="NCBIfam" id="TIGR01187">
    <property type="entry name" value="potA"/>
    <property type="match status" value="1"/>
</dbReference>
<keyword evidence="10" id="KW-1185">Reference proteome</keyword>
<evidence type="ECO:0000256" key="7">
    <source>
        <dbReference type="RuleBase" id="RU364083"/>
    </source>
</evidence>
<dbReference type="PANTHER" id="PTHR42781:SF4">
    <property type="entry name" value="SPERMIDINE_PUTRESCINE IMPORT ATP-BINDING PROTEIN POTA"/>
    <property type="match status" value="1"/>
</dbReference>
<keyword evidence="6 7" id="KW-0472">Membrane</keyword>
<dbReference type="InterPro" id="IPR017871">
    <property type="entry name" value="ABC_transporter-like_CS"/>
</dbReference>
<name>A0A917F671_9HYPH</name>
<dbReference type="GO" id="GO:0015417">
    <property type="term" value="F:ABC-type polyamine transporter activity"/>
    <property type="evidence" value="ECO:0007669"/>
    <property type="project" value="UniProtKB-EC"/>
</dbReference>
<organism evidence="9 10">
    <name type="scientific">Azorhizobium oxalatiphilum</name>
    <dbReference type="NCBI Taxonomy" id="980631"/>
    <lineage>
        <taxon>Bacteria</taxon>
        <taxon>Pseudomonadati</taxon>
        <taxon>Pseudomonadota</taxon>
        <taxon>Alphaproteobacteria</taxon>
        <taxon>Hyphomicrobiales</taxon>
        <taxon>Xanthobacteraceae</taxon>
        <taxon>Azorhizobium</taxon>
    </lineage>
</organism>
<dbReference type="InterPro" id="IPR050093">
    <property type="entry name" value="ABC_SmlMolc_Importer"/>
</dbReference>
<dbReference type="Proteomes" id="UP000606044">
    <property type="component" value="Unassembled WGS sequence"/>
</dbReference>
<comment type="caution">
    <text evidence="9">The sequence shown here is derived from an EMBL/GenBank/DDBJ whole genome shotgun (WGS) entry which is preliminary data.</text>
</comment>
<protein>
    <recommendedName>
        <fullName evidence="7">Spermidine/putrescine import ATP-binding protein PotA</fullName>
        <ecNumber evidence="7">7.6.2.11</ecNumber>
    </recommendedName>
</protein>
<dbReference type="GO" id="GO:0015697">
    <property type="term" value="P:quaternary ammonium group transport"/>
    <property type="evidence" value="ECO:0007669"/>
    <property type="project" value="UniProtKB-ARBA"/>
</dbReference>
<evidence type="ECO:0000256" key="3">
    <source>
        <dbReference type="ARBA" id="ARBA00022741"/>
    </source>
</evidence>
<dbReference type="SUPFAM" id="SSF52540">
    <property type="entry name" value="P-loop containing nucleoside triphosphate hydrolases"/>
    <property type="match status" value="1"/>
</dbReference>
<evidence type="ECO:0000259" key="8">
    <source>
        <dbReference type="PROSITE" id="PS50893"/>
    </source>
</evidence>
<dbReference type="InterPro" id="IPR003439">
    <property type="entry name" value="ABC_transporter-like_ATP-bd"/>
</dbReference>